<evidence type="ECO:0000313" key="9">
    <source>
        <dbReference type="EMBL" id="GAB49047.1"/>
    </source>
</evidence>
<dbReference type="EMBL" id="BAFE01000073">
    <property type="protein sequence ID" value="GAB49047.1"/>
    <property type="molecule type" value="Genomic_DNA"/>
</dbReference>
<feature type="transmembrane region" description="Helical" evidence="8">
    <location>
        <begin position="102"/>
        <end position="119"/>
    </location>
</feature>
<evidence type="ECO:0000313" key="10">
    <source>
        <dbReference type="Proteomes" id="UP000004367"/>
    </source>
</evidence>
<feature type="transmembrane region" description="Helical" evidence="8">
    <location>
        <begin position="206"/>
        <end position="224"/>
    </location>
</feature>
<dbReference type="OrthoDB" id="3782574at2"/>
<dbReference type="GO" id="GO:0005886">
    <property type="term" value="C:plasma membrane"/>
    <property type="evidence" value="ECO:0007669"/>
    <property type="project" value="UniProtKB-SubCell"/>
</dbReference>
<dbReference type="RefSeq" id="WP_009482945.1">
    <property type="nucleotide sequence ID" value="NZ_BAFE01000073.1"/>
</dbReference>
<comment type="subcellular location">
    <subcellularLocation>
        <location evidence="1 8">Cell membrane</location>
        <topology evidence="1 8">Multi-pass membrane protein</topology>
    </subcellularLocation>
</comment>
<dbReference type="InterPro" id="IPR052017">
    <property type="entry name" value="TSUP"/>
</dbReference>
<dbReference type="Pfam" id="PF01925">
    <property type="entry name" value="TauE"/>
    <property type="match status" value="1"/>
</dbReference>
<dbReference type="PANTHER" id="PTHR30269">
    <property type="entry name" value="TRANSMEMBRANE PROTEIN YFCA"/>
    <property type="match status" value="1"/>
</dbReference>
<keyword evidence="4 8" id="KW-1003">Cell membrane</keyword>
<evidence type="ECO:0000256" key="3">
    <source>
        <dbReference type="ARBA" id="ARBA00022448"/>
    </source>
</evidence>
<dbReference type="Proteomes" id="UP000004367">
    <property type="component" value="Unassembled WGS sequence"/>
</dbReference>
<comment type="similarity">
    <text evidence="2 8">Belongs to the 4-toluene sulfonate uptake permease (TSUP) (TC 2.A.102) family.</text>
</comment>
<proteinExistence type="inferred from homology"/>
<evidence type="ECO:0000256" key="7">
    <source>
        <dbReference type="ARBA" id="ARBA00023136"/>
    </source>
</evidence>
<sequence length="255" mass="25790">MSLFEVVCILLAGVAAGTINTVVGAGSLVTFPTLLLFGYPPVVANMTNAVGLVAGGASGVHGYRRELAGEAPTLRRLVPATLVGALAGALLLLVLPAEVFEVVVPLLIGLGVVLVLLGPRFKARAARRRAAGATPRTHRVALPLLVGLTGVYGGYFGAAQGVLLVGILGAMLPAPLQTVNGIKNVLGLVANATSALVFVVVVGSDIAWWTALVLGTGALLGGVLGARIGRRLPPPLLRAVIATIGVVAIVRMLFG</sequence>
<evidence type="ECO:0000256" key="2">
    <source>
        <dbReference type="ARBA" id="ARBA00009142"/>
    </source>
</evidence>
<organism evidence="9 10">
    <name type="scientific">Mobilicoccus pelagius NBRC 104925</name>
    <dbReference type="NCBI Taxonomy" id="1089455"/>
    <lineage>
        <taxon>Bacteria</taxon>
        <taxon>Bacillati</taxon>
        <taxon>Actinomycetota</taxon>
        <taxon>Actinomycetes</taxon>
        <taxon>Micrococcales</taxon>
        <taxon>Dermatophilaceae</taxon>
        <taxon>Mobilicoccus</taxon>
    </lineage>
</organism>
<evidence type="ECO:0000256" key="5">
    <source>
        <dbReference type="ARBA" id="ARBA00022692"/>
    </source>
</evidence>
<feature type="transmembrane region" description="Helical" evidence="8">
    <location>
        <begin position="77"/>
        <end position="96"/>
    </location>
</feature>
<keyword evidence="7 8" id="KW-0472">Membrane</keyword>
<accession>H5UTI9</accession>
<comment type="caution">
    <text evidence="9">The sequence shown here is derived from an EMBL/GenBank/DDBJ whole genome shotgun (WGS) entry which is preliminary data.</text>
</comment>
<feature type="transmembrane region" description="Helical" evidence="8">
    <location>
        <begin position="236"/>
        <end position="254"/>
    </location>
</feature>
<dbReference type="STRING" id="1089455.MOPEL_096_00540"/>
<evidence type="ECO:0000256" key="4">
    <source>
        <dbReference type="ARBA" id="ARBA00022475"/>
    </source>
</evidence>
<protein>
    <recommendedName>
        <fullName evidence="8">Probable membrane transporter protein</fullName>
    </recommendedName>
</protein>
<keyword evidence="10" id="KW-1185">Reference proteome</keyword>
<reference evidence="9 10" key="1">
    <citation type="submission" date="2012-02" db="EMBL/GenBank/DDBJ databases">
        <title>Whole genome shotgun sequence of Mobilicoccus pelagius NBRC 104925.</title>
        <authorList>
            <person name="Yoshida Y."/>
            <person name="Hosoyama A."/>
            <person name="Tsuchikane K."/>
            <person name="Katsumata H."/>
            <person name="Yamazaki S."/>
            <person name="Fujita N."/>
        </authorList>
    </citation>
    <scope>NUCLEOTIDE SEQUENCE [LARGE SCALE GENOMIC DNA]</scope>
    <source>
        <strain evidence="9 10">NBRC 104925</strain>
    </source>
</reference>
<keyword evidence="3" id="KW-0813">Transport</keyword>
<evidence type="ECO:0000256" key="6">
    <source>
        <dbReference type="ARBA" id="ARBA00022989"/>
    </source>
</evidence>
<keyword evidence="5 8" id="KW-0812">Transmembrane</keyword>
<name>H5UTI9_9MICO</name>
<dbReference type="AlphaFoldDB" id="H5UTI9"/>
<keyword evidence="6 8" id="KW-1133">Transmembrane helix</keyword>
<dbReference type="PANTHER" id="PTHR30269:SF0">
    <property type="entry name" value="MEMBRANE TRANSPORTER PROTEIN YFCA-RELATED"/>
    <property type="match status" value="1"/>
</dbReference>
<gene>
    <name evidence="9" type="ORF">MOPEL_096_00540</name>
</gene>
<feature type="transmembrane region" description="Helical" evidence="8">
    <location>
        <begin position="140"/>
        <end position="168"/>
    </location>
</feature>
<evidence type="ECO:0000256" key="8">
    <source>
        <dbReference type="RuleBase" id="RU363041"/>
    </source>
</evidence>
<dbReference type="eggNOG" id="COG0730">
    <property type="taxonomic scope" value="Bacteria"/>
</dbReference>
<evidence type="ECO:0000256" key="1">
    <source>
        <dbReference type="ARBA" id="ARBA00004651"/>
    </source>
</evidence>
<feature type="transmembrane region" description="Helical" evidence="8">
    <location>
        <begin position="34"/>
        <end position="57"/>
    </location>
</feature>
<dbReference type="InterPro" id="IPR002781">
    <property type="entry name" value="TM_pro_TauE-like"/>
</dbReference>